<feature type="transmembrane region" description="Helical" evidence="2">
    <location>
        <begin position="700"/>
        <end position="722"/>
    </location>
</feature>
<protein>
    <recommendedName>
        <fullName evidence="5">Transmembrane protein</fullName>
    </recommendedName>
</protein>
<feature type="region of interest" description="Disordered" evidence="1">
    <location>
        <begin position="836"/>
        <end position="859"/>
    </location>
</feature>
<dbReference type="VEuPathDB" id="ToxoDB:LOC34618607"/>
<keyword evidence="4" id="KW-1185">Reference proteome</keyword>
<dbReference type="EMBL" id="JROU02001076">
    <property type="protein sequence ID" value="OEH77496.1"/>
    <property type="molecule type" value="Genomic_DNA"/>
</dbReference>
<comment type="caution">
    <text evidence="3">The sequence shown here is derived from an EMBL/GenBank/DDBJ whole genome shotgun (WGS) entry which is preliminary data.</text>
</comment>
<dbReference type="AlphaFoldDB" id="A0A1D3D225"/>
<accession>A0A1D3D225</accession>
<proteinExistence type="predicted"/>
<evidence type="ECO:0000256" key="1">
    <source>
        <dbReference type="SAM" id="MobiDB-lite"/>
    </source>
</evidence>
<dbReference type="Proteomes" id="UP000095192">
    <property type="component" value="Unassembled WGS sequence"/>
</dbReference>
<feature type="region of interest" description="Disordered" evidence="1">
    <location>
        <begin position="743"/>
        <end position="783"/>
    </location>
</feature>
<evidence type="ECO:0000256" key="2">
    <source>
        <dbReference type="SAM" id="Phobius"/>
    </source>
</evidence>
<keyword evidence="2" id="KW-0812">Transmembrane</keyword>
<gene>
    <name evidence="3" type="ORF">cyc_01631</name>
</gene>
<evidence type="ECO:0000313" key="4">
    <source>
        <dbReference type="Proteomes" id="UP000095192"/>
    </source>
</evidence>
<keyword evidence="2" id="KW-0472">Membrane</keyword>
<reference evidence="3 4" key="1">
    <citation type="journal article" date="2016" name="BMC Genomics">
        <title>Comparative genomics reveals Cyclospora cayetanensis possesses coccidia-like metabolism and invasion components but unique surface antigens.</title>
        <authorList>
            <person name="Liu S."/>
            <person name="Wang L."/>
            <person name="Zheng H."/>
            <person name="Xu Z."/>
            <person name="Roellig D.M."/>
            <person name="Li N."/>
            <person name="Frace M.A."/>
            <person name="Tang K."/>
            <person name="Arrowood M.J."/>
            <person name="Moss D.M."/>
            <person name="Zhang L."/>
            <person name="Feng Y."/>
            <person name="Xiao L."/>
        </authorList>
    </citation>
    <scope>NUCLEOTIDE SEQUENCE [LARGE SCALE GENOMIC DNA]</scope>
    <source>
        <strain evidence="3 4">CHN_HEN01</strain>
    </source>
</reference>
<dbReference type="InParanoid" id="A0A1D3D225"/>
<dbReference type="VEuPathDB" id="ToxoDB:cyc_01631"/>
<name>A0A1D3D225_9EIME</name>
<evidence type="ECO:0008006" key="5">
    <source>
        <dbReference type="Google" id="ProtNLM"/>
    </source>
</evidence>
<evidence type="ECO:0000313" key="3">
    <source>
        <dbReference type="EMBL" id="OEH77496.1"/>
    </source>
</evidence>
<sequence>MPDAGPVVQDLHPIIMALTRGKQHEPEGSALSANAIKDAAAGECAAAAVATFAAMSAPCKPSSTMSNKGFRFAFLSAIIASLALLAAFAPCAAGQQSSGENDAGPWFDFSDDYFAGLHDGTLPPDVATSNEVEKAAVSITSHEELNATLAILYTSYCQRLKVDKIWRRQFLVLFLSALYWPMYTRTKHWNPPMTSNFFKVVLAKSIALSDLGNSNPRISRFVKRATQCGFQGIIEEGMFELHAGCVCPKLPRLTEVTDYESFSSFVRKEKQEDHHLAVMLRFIPDLKWSLDESSTTIGYVYHQVSELHVLYSYSNVLTTPSWISMWERSFRHEQRAATTAVMLLGLSNTQVTDRPMGGILILKLSRLVVEDLLILLRNKREDDPSLQEQLDKFEVALKRSILESVRQVLLRMALLVESNWLCSQQILQARFPDVLVTAYRARGSGGPTAAVERGEFGSEISEGFVTVLNQNLNENEMYVQLSVADPINAQQKGDTTFISALKAASMFKQRLEDDPSLPGVGLAEVVYSTFNDLQYAEIAVGGNSRYDPDLHLLLQVPSDLFKDSASFHELFMGAILVQPLTYATPRHVRMDRVHVMGYAMKAGSARPIRMGKFGSGLAYSEQPLIDQLIQRHGFVVHVLVNGLRNDISRKESEATAEEIYKRFKSRTRGTFNVIFLEPVKLPETRISGDFSHRQEGYPGWVIGVAVGSVTIFFLGLLGCLVLRKHVSMPWWIDCLCSPSPPSFQSKQGVAEEGDVSRSSSFRPSIGTGESPFFESDDAKPSKRMGLPVRGAAADVNIGWESGTLSTLEMAKTRRMESKRQGKVAVKAMQNAIPELISEAKIPNSPPQLSTKGSRTGHFG</sequence>
<organism evidence="3 4">
    <name type="scientific">Cyclospora cayetanensis</name>
    <dbReference type="NCBI Taxonomy" id="88456"/>
    <lineage>
        <taxon>Eukaryota</taxon>
        <taxon>Sar</taxon>
        <taxon>Alveolata</taxon>
        <taxon>Apicomplexa</taxon>
        <taxon>Conoidasida</taxon>
        <taxon>Coccidia</taxon>
        <taxon>Eucoccidiorida</taxon>
        <taxon>Eimeriorina</taxon>
        <taxon>Eimeriidae</taxon>
        <taxon>Cyclospora</taxon>
    </lineage>
</organism>
<feature type="transmembrane region" description="Helical" evidence="2">
    <location>
        <begin position="70"/>
        <end position="89"/>
    </location>
</feature>
<keyword evidence="2" id="KW-1133">Transmembrane helix</keyword>